<organism evidence="3 4">
    <name type="scientific">Phytophthora fragariae</name>
    <dbReference type="NCBI Taxonomy" id="53985"/>
    <lineage>
        <taxon>Eukaryota</taxon>
        <taxon>Sar</taxon>
        <taxon>Stramenopiles</taxon>
        <taxon>Oomycota</taxon>
        <taxon>Peronosporomycetes</taxon>
        <taxon>Peronosporales</taxon>
        <taxon>Peronosporaceae</taxon>
        <taxon>Phytophthora</taxon>
    </lineage>
</organism>
<evidence type="ECO:0000259" key="2">
    <source>
        <dbReference type="Pfam" id="PF07727"/>
    </source>
</evidence>
<sequence>MLFEDIVLPDDTVAAPPEHGGGDESTLDHEDDDDQNPPHVAAPTRIDPARSEAVQEALRDTSLKAAHVEWYNGSSELTRTQRSERISARALDAAFMCLAEIIREPLNMAEARSSGQWSKWERAIKTEIQALEANCTFTLVDPPPGAHILANTVQFRVITGPNGEIVQYKARVCARGDFQVYLLDFIETHAPVADVVCVKIFLMLAAKMKMVIRQGDVPAAYLKAAVKETIYVKQVKGFEKPGEENKVWLLKKALYGLKQAGREWNKEIDSYLKSYGLRATTGEACLYYMQVDGGLLLVCLYVDDIMVAHPQEEPVLRLLAGLFVKYQVKDLGMPSHFLGMRLDRSPAGDFEVSQCAYIDEVLHRFAMDPVRPTNTPMVPNTRLDELTDEPDASEVELMRRKPYRQVVGSLLYLPQISRPDIAFAVNQLARHCAKSRKVAWDAAAYLLRYLYGTRNLKLQLHTGEKWEMRVATDADFANDKTDRKSVSGFVVFPCGAPIAWSSHKQTVVAQSCTTAEFIAANDALVQVEWMQLIILEILRSAMTKVCITFHIDNQPTIKRIQRDGSSGVQKAIDIRFHALKDAWRQGVMALEYIPTTRNPADLLTKSLGATELNNKRGLCGLS</sequence>
<dbReference type="Pfam" id="PF07727">
    <property type="entry name" value="RVT_2"/>
    <property type="match status" value="1"/>
</dbReference>
<dbReference type="CDD" id="cd09272">
    <property type="entry name" value="RNase_HI_RT_Ty1"/>
    <property type="match status" value="1"/>
</dbReference>
<dbReference type="Proteomes" id="UP000486351">
    <property type="component" value="Unassembled WGS sequence"/>
</dbReference>
<dbReference type="InterPro" id="IPR013103">
    <property type="entry name" value="RVT_2"/>
</dbReference>
<dbReference type="InterPro" id="IPR043502">
    <property type="entry name" value="DNA/RNA_pol_sf"/>
</dbReference>
<dbReference type="SUPFAM" id="SSF56672">
    <property type="entry name" value="DNA/RNA polymerases"/>
    <property type="match status" value="1"/>
</dbReference>
<dbReference type="PANTHER" id="PTHR11439:SF440">
    <property type="entry name" value="INTEGRASE CATALYTIC DOMAIN-CONTAINING PROTEIN"/>
    <property type="match status" value="1"/>
</dbReference>
<evidence type="ECO:0000313" key="4">
    <source>
        <dbReference type="Proteomes" id="UP000486351"/>
    </source>
</evidence>
<feature type="domain" description="Reverse transcriptase Ty1/copia-type" evidence="2">
    <location>
        <begin position="135"/>
        <end position="378"/>
    </location>
</feature>
<proteinExistence type="predicted"/>
<dbReference type="EMBL" id="QXFY01004569">
    <property type="protein sequence ID" value="KAE9276636.1"/>
    <property type="molecule type" value="Genomic_DNA"/>
</dbReference>
<evidence type="ECO:0000256" key="1">
    <source>
        <dbReference type="SAM" id="MobiDB-lite"/>
    </source>
</evidence>
<gene>
    <name evidence="3" type="ORF">PF008_g29054</name>
</gene>
<comment type="caution">
    <text evidence="3">The sequence shown here is derived from an EMBL/GenBank/DDBJ whole genome shotgun (WGS) entry which is preliminary data.</text>
</comment>
<dbReference type="AlphaFoldDB" id="A0A6G0Q9K8"/>
<protein>
    <recommendedName>
        <fullName evidence="2">Reverse transcriptase Ty1/copia-type domain-containing protein</fullName>
    </recommendedName>
</protein>
<dbReference type="PANTHER" id="PTHR11439">
    <property type="entry name" value="GAG-POL-RELATED RETROTRANSPOSON"/>
    <property type="match status" value="1"/>
</dbReference>
<evidence type="ECO:0000313" key="3">
    <source>
        <dbReference type="EMBL" id="KAE9276636.1"/>
    </source>
</evidence>
<accession>A0A6G0Q9K8</accession>
<name>A0A6G0Q9K8_9STRA</name>
<feature type="region of interest" description="Disordered" evidence="1">
    <location>
        <begin position="1"/>
        <end position="47"/>
    </location>
</feature>
<reference evidence="3 4" key="1">
    <citation type="submission" date="2018-09" db="EMBL/GenBank/DDBJ databases">
        <title>Genomic investigation of the strawberry pathogen Phytophthora fragariae indicates pathogenicity is determined by transcriptional variation in three key races.</title>
        <authorList>
            <person name="Adams T.M."/>
            <person name="Armitage A.D."/>
            <person name="Sobczyk M.K."/>
            <person name="Bates H.J."/>
            <person name="Dunwell J.M."/>
            <person name="Nellist C.F."/>
            <person name="Harrison R.J."/>
        </authorList>
    </citation>
    <scope>NUCLEOTIDE SEQUENCE [LARGE SCALE GENOMIC DNA]</scope>
    <source>
        <strain evidence="3 4">NOV-77</strain>
    </source>
</reference>